<dbReference type="AlphaFoldDB" id="A0A2R5HJP1"/>
<evidence type="ECO:0000313" key="1">
    <source>
        <dbReference type="EMBL" id="GBG96531.1"/>
    </source>
</evidence>
<reference evidence="1 2" key="1">
    <citation type="journal article" date="2018" name="Genome Announc.">
        <title>Draft Genome Sequence of Lactococcus sp. Strain NtB2 (JCM 32569), Isolated from the Gut of the Higher Termite Nasutitermes takasagoensis.</title>
        <authorList>
            <person name="Noda S."/>
            <person name="Aihara C."/>
            <person name="Yuki M."/>
            <person name="Ohkuma M."/>
        </authorList>
    </citation>
    <scope>NUCLEOTIDE SEQUENCE [LARGE SCALE GENOMIC DNA]</scope>
    <source>
        <strain evidence="1 2">NtB2</strain>
    </source>
</reference>
<dbReference type="Proteomes" id="UP000245021">
    <property type="component" value="Unassembled WGS sequence"/>
</dbReference>
<comment type="caution">
    <text evidence="1">The sequence shown here is derived from an EMBL/GenBank/DDBJ whole genome shotgun (WGS) entry which is preliminary data.</text>
</comment>
<accession>A0A2R5HJP1</accession>
<proteinExistence type="predicted"/>
<sequence>MTKFVFKGISAFEGSEQSFVGAVAESHQLTKEFADLKAALQFVADNNGFVISEDGKSGFMVLSVKEA</sequence>
<dbReference type="RefSeq" id="WP_109245502.1">
    <property type="nucleotide sequence ID" value="NZ_BFFO01000003.1"/>
</dbReference>
<organism evidence="1 2">
    <name type="scientific">Lactococcus termiticola</name>
    <dbReference type="NCBI Taxonomy" id="2169526"/>
    <lineage>
        <taxon>Bacteria</taxon>
        <taxon>Bacillati</taxon>
        <taxon>Bacillota</taxon>
        <taxon>Bacilli</taxon>
        <taxon>Lactobacillales</taxon>
        <taxon>Streptococcaceae</taxon>
        <taxon>Lactococcus</taxon>
    </lineage>
</organism>
<evidence type="ECO:0000313" key="2">
    <source>
        <dbReference type="Proteomes" id="UP000245021"/>
    </source>
</evidence>
<gene>
    <name evidence="1" type="ORF">NtB2_00644</name>
</gene>
<dbReference type="EMBL" id="BFFO01000003">
    <property type="protein sequence ID" value="GBG96531.1"/>
    <property type="molecule type" value="Genomic_DNA"/>
</dbReference>
<protein>
    <submittedName>
        <fullName evidence="1">Uncharacterized protein</fullName>
    </submittedName>
</protein>
<name>A0A2R5HJP1_9LACT</name>
<keyword evidence="2" id="KW-1185">Reference proteome</keyword>